<evidence type="ECO:0000256" key="2">
    <source>
        <dbReference type="SAM" id="Phobius"/>
    </source>
</evidence>
<accession>A0A8S0WZG1</accession>
<comment type="caution">
    <text evidence="4">The sequence shown here is derived from an EMBL/GenBank/DDBJ whole genome shotgun (WGS) entry which is preliminary data.</text>
</comment>
<name>A0A8S0WZG1_CYCAE</name>
<proteinExistence type="predicted"/>
<feature type="chain" id="PRO_5035740968" evidence="3">
    <location>
        <begin position="19"/>
        <end position="140"/>
    </location>
</feature>
<evidence type="ECO:0000313" key="5">
    <source>
        <dbReference type="Proteomes" id="UP000467700"/>
    </source>
</evidence>
<reference evidence="4 5" key="1">
    <citation type="submission" date="2020-01" db="EMBL/GenBank/DDBJ databases">
        <authorList>
            <person name="Gupta K D."/>
        </authorList>
    </citation>
    <scope>NUCLEOTIDE SEQUENCE [LARGE SCALE GENOMIC DNA]</scope>
</reference>
<feature type="transmembrane region" description="Helical" evidence="2">
    <location>
        <begin position="118"/>
        <end position="139"/>
    </location>
</feature>
<evidence type="ECO:0000256" key="3">
    <source>
        <dbReference type="SAM" id="SignalP"/>
    </source>
</evidence>
<dbReference type="Proteomes" id="UP000467700">
    <property type="component" value="Unassembled WGS sequence"/>
</dbReference>
<feature type="region of interest" description="Disordered" evidence="1">
    <location>
        <begin position="46"/>
        <end position="80"/>
    </location>
</feature>
<keyword evidence="5" id="KW-1185">Reference proteome</keyword>
<keyword evidence="2" id="KW-0812">Transmembrane</keyword>
<feature type="signal peptide" evidence="3">
    <location>
        <begin position="1"/>
        <end position="18"/>
    </location>
</feature>
<feature type="compositionally biased region" description="Polar residues" evidence="1">
    <location>
        <begin position="46"/>
        <end position="55"/>
    </location>
</feature>
<keyword evidence="3" id="KW-0732">Signal</keyword>
<feature type="compositionally biased region" description="Low complexity" evidence="1">
    <location>
        <begin position="63"/>
        <end position="80"/>
    </location>
</feature>
<sequence length="140" mass="13925">MRLLNSQILLVLSSAVVAAVGQSLTIISRVTPSGIPHTATSSLSLPLPATTVSTSSDDHGGHSTESTEPTSILSSTPSSNATSLTTATSILTDSFASTTATSAAAPTTSPTSGATSTVFSAEVLVIVGVVVIPLLQLAFL</sequence>
<keyword evidence="2" id="KW-0472">Membrane</keyword>
<evidence type="ECO:0000256" key="1">
    <source>
        <dbReference type="SAM" id="MobiDB-lite"/>
    </source>
</evidence>
<organism evidence="4 5">
    <name type="scientific">Cyclocybe aegerita</name>
    <name type="common">Black poplar mushroom</name>
    <name type="synonym">Agrocybe aegerita</name>
    <dbReference type="NCBI Taxonomy" id="1973307"/>
    <lineage>
        <taxon>Eukaryota</taxon>
        <taxon>Fungi</taxon>
        <taxon>Dikarya</taxon>
        <taxon>Basidiomycota</taxon>
        <taxon>Agaricomycotina</taxon>
        <taxon>Agaricomycetes</taxon>
        <taxon>Agaricomycetidae</taxon>
        <taxon>Agaricales</taxon>
        <taxon>Agaricineae</taxon>
        <taxon>Bolbitiaceae</taxon>
        <taxon>Cyclocybe</taxon>
    </lineage>
</organism>
<gene>
    <name evidence="4" type="ORF">AAE3_LOCUS4756</name>
</gene>
<dbReference type="AlphaFoldDB" id="A0A8S0WZG1"/>
<dbReference type="EMBL" id="CACVBS010000036">
    <property type="protein sequence ID" value="CAA7262698.1"/>
    <property type="molecule type" value="Genomic_DNA"/>
</dbReference>
<evidence type="ECO:0000313" key="4">
    <source>
        <dbReference type="EMBL" id="CAA7262698.1"/>
    </source>
</evidence>
<protein>
    <submittedName>
        <fullName evidence="4">Uncharacterized protein</fullName>
    </submittedName>
</protein>
<keyword evidence="2" id="KW-1133">Transmembrane helix</keyword>